<sequence>MGTPQADSETETGRLLGAVLRNEGPASSSGLATRVLQLARVILNRSAEQHPPAGSSSLTTPSPSASASSPTATAVSSMEDSRVFPLHSGGGAQETETWVKALLVLLARLAAFSDVFLSGLVIPLIPTILEHRIQVPQQQVQIWTSVLISAYGGALAVVSPLIPLLTRQGPLSYVVLLGGLACSAAAFSLLQSSSGILQLILARAVHGFAAAAITGSSAGLFATVTTAGPTWLSPAFLQHTAMTGAPLVAGFLTDHFDLDAIFFCAYALVALNMLLTFVVGGATSLKLAGSVEETTALLGPDSQQSGGGYGTMASGSDGFSSRRSSRSVSPTTIPAPRSRLSAPAALPAGIPWSPRLVGAFGGYLAVNFLTSALQSVLPLFVERRFHWSALETGYMFVPLSAPTALIGVVTGVLATRVPGSTHFLTSAGFLACVPAFLYLGQLRGHSWVVQQSFLLTLSGISFATGLCGDPMVREIGNALSASSAGDPRAAAAMTTVVPHLAVAWGGLIGPLFAGAVNYLWGWQTMNKSMAIVAGGTSLASLLYVRGYLRNSPSNRRSHVLVPGRPDEESGSLLAKGKEGSYAQRHGSTDSKPRSHRRHFSVDNFSVANTTGPGSVDSSTSSVRFQASLETPVSGPTNPNPKRSISSDAASKASNSERRYVMREAPHAPATDPFLAAGSLYVIDEERDTAHGVESRRKNRRVVVFPEGTAPPELLERHRHHVVAINALDGSAQMVSNSTENHAVHVTEEDGDEEDDLASEVESSRRYVVVVVEGEEAEE</sequence>
<dbReference type="InterPro" id="IPR036259">
    <property type="entry name" value="MFS_trans_sf"/>
</dbReference>
<feature type="transmembrane region" description="Helical" evidence="7">
    <location>
        <begin position="171"/>
        <end position="190"/>
    </location>
</feature>
<evidence type="ECO:0000313" key="9">
    <source>
        <dbReference type="Proteomes" id="UP001302676"/>
    </source>
</evidence>
<proteinExistence type="predicted"/>
<dbReference type="Gene3D" id="1.20.1250.20">
    <property type="entry name" value="MFS general substrate transporter like domains"/>
    <property type="match status" value="2"/>
</dbReference>
<dbReference type="PANTHER" id="PTHR23506">
    <property type="entry name" value="GH10249P"/>
    <property type="match status" value="1"/>
</dbReference>
<feature type="transmembrane region" description="Helical" evidence="7">
    <location>
        <begin position="529"/>
        <end position="548"/>
    </location>
</feature>
<feature type="transmembrane region" description="Helical" evidence="7">
    <location>
        <begin position="360"/>
        <end position="381"/>
    </location>
</feature>
<feature type="transmembrane region" description="Helical" evidence="7">
    <location>
        <begin position="501"/>
        <end position="520"/>
    </location>
</feature>
<feature type="compositionally biased region" description="Polar residues" evidence="6">
    <location>
        <begin position="628"/>
        <end position="653"/>
    </location>
</feature>
<dbReference type="AlphaFoldDB" id="A0AAN6V535"/>
<feature type="region of interest" description="Disordered" evidence="6">
    <location>
        <begin position="1"/>
        <end position="29"/>
    </location>
</feature>
<reference evidence="8" key="2">
    <citation type="submission" date="2023-05" db="EMBL/GenBank/DDBJ databases">
        <authorList>
            <consortium name="Lawrence Berkeley National Laboratory"/>
            <person name="Steindorff A."/>
            <person name="Hensen N."/>
            <person name="Bonometti L."/>
            <person name="Westerberg I."/>
            <person name="Brannstrom I.O."/>
            <person name="Guillou S."/>
            <person name="Cros-Aarteil S."/>
            <person name="Calhoun S."/>
            <person name="Haridas S."/>
            <person name="Kuo A."/>
            <person name="Mondo S."/>
            <person name="Pangilinan J."/>
            <person name="Riley R."/>
            <person name="Labutti K."/>
            <person name="Andreopoulos B."/>
            <person name="Lipzen A."/>
            <person name="Chen C."/>
            <person name="Yanf M."/>
            <person name="Daum C."/>
            <person name="Ng V."/>
            <person name="Clum A."/>
            <person name="Ohm R."/>
            <person name="Martin F."/>
            <person name="Silar P."/>
            <person name="Natvig D."/>
            <person name="Lalanne C."/>
            <person name="Gautier V."/>
            <person name="Ament-Velasquez S.L."/>
            <person name="Kruys A."/>
            <person name="Hutchinson M.I."/>
            <person name="Powell A.J."/>
            <person name="Barry K."/>
            <person name="Miller A.N."/>
            <person name="Grigoriev I.V."/>
            <person name="Debuchy R."/>
            <person name="Gladieux P."/>
            <person name="Thoren M.H."/>
            <person name="Johannesson H."/>
        </authorList>
    </citation>
    <scope>NUCLEOTIDE SEQUENCE</scope>
    <source>
        <strain evidence="8">CBS 141.50</strain>
    </source>
</reference>
<keyword evidence="5 7" id="KW-0472">Membrane</keyword>
<dbReference type="Proteomes" id="UP001302676">
    <property type="component" value="Unassembled WGS sequence"/>
</dbReference>
<feature type="transmembrane region" description="Helical" evidence="7">
    <location>
        <begin position="260"/>
        <end position="282"/>
    </location>
</feature>
<feature type="compositionally biased region" description="Low complexity" evidence="6">
    <location>
        <begin position="314"/>
        <end position="336"/>
    </location>
</feature>
<evidence type="ECO:0000256" key="1">
    <source>
        <dbReference type="ARBA" id="ARBA00004141"/>
    </source>
</evidence>
<dbReference type="PANTHER" id="PTHR23506:SF23">
    <property type="entry name" value="GH10249P"/>
    <property type="match status" value="1"/>
</dbReference>
<feature type="transmembrane region" description="Helical" evidence="7">
    <location>
        <begin position="236"/>
        <end position="253"/>
    </location>
</feature>
<dbReference type="SUPFAM" id="SSF103473">
    <property type="entry name" value="MFS general substrate transporter"/>
    <property type="match status" value="1"/>
</dbReference>
<dbReference type="Pfam" id="PF07690">
    <property type="entry name" value="MFS_1"/>
    <property type="match status" value="1"/>
</dbReference>
<feature type="transmembrane region" description="Helical" evidence="7">
    <location>
        <begin position="141"/>
        <end position="165"/>
    </location>
</feature>
<comment type="subcellular location">
    <subcellularLocation>
        <location evidence="1">Membrane</location>
        <topology evidence="1">Multi-pass membrane protein</topology>
    </subcellularLocation>
</comment>
<feature type="region of interest" description="Disordered" evidence="6">
    <location>
        <begin position="740"/>
        <end position="761"/>
    </location>
</feature>
<dbReference type="InterPro" id="IPR050930">
    <property type="entry name" value="MFS_Vesicular_Transporter"/>
</dbReference>
<feature type="region of interest" description="Disordered" evidence="6">
    <location>
        <begin position="603"/>
        <end position="622"/>
    </location>
</feature>
<accession>A0AAN6V535</accession>
<evidence type="ECO:0000256" key="3">
    <source>
        <dbReference type="ARBA" id="ARBA00022692"/>
    </source>
</evidence>
<evidence type="ECO:0000256" key="6">
    <source>
        <dbReference type="SAM" id="MobiDB-lite"/>
    </source>
</evidence>
<dbReference type="InterPro" id="IPR011701">
    <property type="entry name" value="MFS"/>
</dbReference>
<dbReference type="GeneID" id="87816829"/>
<reference evidence="8" key="1">
    <citation type="journal article" date="2023" name="Mol. Phylogenet. Evol.">
        <title>Genome-scale phylogeny and comparative genomics of the fungal order Sordariales.</title>
        <authorList>
            <person name="Hensen N."/>
            <person name="Bonometti L."/>
            <person name="Westerberg I."/>
            <person name="Brannstrom I.O."/>
            <person name="Guillou S."/>
            <person name="Cros-Aarteil S."/>
            <person name="Calhoun S."/>
            <person name="Haridas S."/>
            <person name="Kuo A."/>
            <person name="Mondo S."/>
            <person name="Pangilinan J."/>
            <person name="Riley R."/>
            <person name="LaButti K."/>
            <person name="Andreopoulos B."/>
            <person name="Lipzen A."/>
            <person name="Chen C."/>
            <person name="Yan M."/>
            <person name="Daum C."/>
            <person name="Ng V."/>
            <person name="Clum A."/>
            <person name="Steindorff A."/>
            <person name="Ohm R.A."/>
            <person name="Martin F."/>
            <person name="Silar P."/>
            <person name="Natvig D.O."/>
            <person name="Lalanne C."/>
            <person name="Gautier V."/>
            <person name="Ament-Velasquez S.L."/>
            <person name="Kruys A."/>
            <person name="Hutchinson M.I."/>
            <person name="Powell A.J."/>
            <person name="Barry K."/>
            <person name="Miller A.N."/>
            <person name="Grigoriev I.V."/>
            <person name="Debuchy R."/>
            <person name="Gladieux P."/>
            <person name="Hiltunen Thoren M."/>
            <person name="Johannesson H."/>
        </authorList>
    </citation>
    <scope>NUCLEOTIDE SEQUENCE</scope>
    <source>
        <strain evidence="8">CBS 141.50</strain>
    </source>
</reference>
<keyword evidence="9" id="KW-1185">Reference proteome</keyword>
<feature type="region of interest" description="Disordered" evidence="6">
    <location>
        <begin position="47"/>
        <end position="74"/>
    </location>
</feature>
<feature type="transmembrane region" description="Helical" evidence="7">
    <location>
        <begin position="105"/>
        <end position="129"/>
    </location>
</feature>
<evidence type="ECO:0000256" key="2">
    <source>
        <dbReference type="ARBA" id="ARBA00022448"/>
    </source>
</evidence>
<feature type="region of interest" description="Disordered" evidence="6">
    <location>
        <begin position="628"/>
        <end position="656"/>
    </location>
</feature>
<keyword evidence="4 7" id="KW-1133">Transmembrane helix</keyword>
<keyword evidence="3 7" id="KW-0812">Transmembrane</keyword>
<name>A0AAN6V535_9PEZI</name>
<dbReference type="GO" id="GO:0016020">
    <property type="term" value="C:membrane"/>
    <property type="evidence" value="ECO:0007669"/>
    <property type="project" value="UniProtKB-SubCell"/>
</dbReference>
<gene>
    <name evidence="8" type="ORF">C8A04DRAFT_27202</name>
</gene>
<evidence type="ECO:0000256" key="5">
    <source>
        <dbReference type="ARBA" id="ARBA00023136"/>
    </source>
</evidence>
<dbReference type="EMBL" id="MU853572">
    <property type="protein sequence ID" value="KAK4144955.1"/>
    <property type="molecule type" value="Genomic_DNA"/>
</dbReference>
<keyword evidence="2" id="KW-0813">Transport</keyword>
<evidence type="ECO:0000256" key="7">
    <source>
        <dbReference type="SAM" id="Phobius"/>
    </source>
</evidence>
<organism evidence="8 9">
    <name type="scientific">Dichotomopilus funicola</name>
    <dbReference type="NCBI Taxonomy" id="1934379"/>
    <lineage>
        <taxon>Eukaryota</taxon>
        <taxon>Fungi</taxon>
        <taxon>Dikarya</taxon>
        <taxon>Ascomycota</taxon>
        <taxon>Pezizomycotina</taxon>
        <taxon>Sordariomycetes</taxon>
        <taxon>Sordariomycetidae</taxon>
        <taxon>Sordariales</taxon>
        <taxon>Chaetomiaceae</taxon>
        <taxon>Dichotomopilus</taxon>
    </lineage>
</organism>
<evidence type="ECO:0000256" key="4">
    <source>
        <dbReference type="ARBA" id="ARBA00022989"/>
    </source>
</evidence>
<dbReference type="RefSeq" id="XP_062638326.1">
    <property type="nucleotide sequence ID" value="XM_062780216.1"/>
</dbReference>
<feature type="transmembrane region" description="Helical" evidence="7">
    <location>
        <begin position="452"/>
        <end position="472"/>
    </location>
</feature>
<evidence type="ECO:0000313" key="8">
    <source>
        <dbReference type="EMBL" id="KAK4144955.1"/>
    </source>
</evidence>
<feature type="transmembrane region" description="Helical" evidence="7">
    <location>
        <begin position="393"/>
        <end position="414"/>
    </location>
</feature>
<feature type="compositionally biased region" description="Acidic residues" evidence="6">
    <location>
        <begin position="748"/>
        <end position="758"/>
    </location>
</feature>
<feature type="transmembrane region" description="Helical" evidence="7">
    <location>
        <begin position="202"/>
        <end position="224"/>
    </location>
</feature>
<comment type="caution">
    <text evidence="8">The sequence shown here is derived from an EMBL/GenBank/DDBJ whole genome shotgun (WGS) entry which is preliminary data.</text>
</comment>
<feature type="region of interest" description="Disordered" evidence="6">
    <location>
        <begin position="298"/>
        <end position="336"/>
    </location>
</feature>
<feature type="transmembrane region" description="Helical" evidence="7">
    <location>
        <begin position="420"/>
        <end position="440"/>
    </location>
</feature>
<feature type="region of interest" description="Disordered" evidence="6">
    <location>
        <begin position="554"/>
        <end position="597"/>
    </location>
</feature>
<protein>
    <submittedName>
        <fullName evidence="8">Major facilitator superfamily domain-containing protein</fullName>
    </submittedName>
</protein>
<feature type="compositionally biased region" description="Low complexity" evidence="6">
    <location>
        <begin position="51"/>
        <end position="74"/>
    </location>
</feature>
<dbReference type="GO" id="GO:0022857">
    <property type="term" value="F:transmembrane transporter activity"/>
    <property type="evidence" value="ECO:0007669"/>
    <property type="project" value="InterPro"/>
</dbReference>